<evidence type="ECO:0000256" key="2">
    <source>
        <dbReference type="ARBA" id="ARBA00008711"/>
    </source>
</evidence>
<dbReference type="FunFam" id="1.10.10.10:FF:000214">
    <property type="entry name" value="Methylated-DNA--protein-cysteine methyltransferase"/>
    <property type="match status" value="1"/>
</dbReference>
<feature type="domain" description="Methylated-DNA-[protein]-cysteine S-methyltransferase DNA binding" evidence="9">
    <location>
        <begin position="81"/>
        <end position="162"/>
    </location>
</feature>
<evidence type="ECO:0000259" key="9">
    <source>
        <dbReference type="Pfam" id="PF01035"/>
    </source>
</evidence>
<evidence type="ECO:0000313" key="11">
    <source>
        <dbReference type="EMBL" id="QKJ25490.1"/>
    </source>
</evidence>
<comment type="catalytic activity">
    <reaction evidence="8">
        <text>a 6-O-methyl-2'-deoxyguanosine in DNA + L-cysteinyl-[protein] = S-methyl-L-cysteinyl-[protein] + a 2'-deoxyguanosine in DNA</text>
        <dbReference type="Rhea" id="RHEA:24000"/>
        <dbReference type="Rhea" id="RHEA-COMP:10131"/>
        <dbReference type="Rhea" id="RHEA-COMP:10132"/>
        <dbReference type="Rhea" id="RHEA-COMP:11367"/>
        <dbReference type="Rhea" id="RHEA-COMP:11368"/>
        <dbReference type="ChEBI" id="CHEBI:29950"/>
        <dbReference type="ChEBI" id="CHEBI:82612"/>
        <dbReference type="ChEBI" id="CHEBI:85445"/>
        <dbReference type="ChEBI" id="CHEBI:85448"/>
        <dbReference type="EC" id="2.1.1.63"/>
    </reaction>
</comment>
<dbReference type="EMBL" id="CP054056">
    <property type="protein sequence ID" value="QKJ25490.1"/>
    <property type="molecule type" value="Genomic_DNA"/>
</dbReference>
<dbReference type="InterPro" id="IPR036631">
    <property type="entry name" value="MGMT_N_sf"/>
</dbReference>
<comment type="catalytic activity">
    <reaction evidence="1">
        <text>a 4-O-methyl-thymidine in DNA + L-cysteinyl-[protein] = a thymidine in DNA + S-methyl-L-cysteinyl-[protein]</text>
        <dbReference type="Rhea" id="RHEA:53428"/>
        <dbReference type="Rhea" id="RHEA-COMP:10131"/>
        <dbReference type="Rhea" id="RHEA-COMP:10132"/>
        <dbReference type="Rhea" id="RHEA-COMP:13555"/>
        <dbReference type="Rhea" id="RHEA-COMP:13556"/>
        <dbReference type="ChEBI" id="CHEBI:29950"/>
        <dbReference type="ChEBI" id="CHEBI:82612"/>
        <dbReference type="ChEBI" id="CHEBI:137386"/>
        <dbReference type="ChEBI" id="CHEBI:137387"/>
        <dbReference type="EC" id="2.1.1.63"/>
    </reaction>
</comment>
<dbReference type="Pfam" id="PF02870">
    <property type="entry name" value="Methyltransf_1N"/>
    <property type="match status" value="1"/>
</dbReference>
<evidence type="ECO:0000256" key="6">
    <source>
        <dbReference type="ARBA" id="ARBA00022763"/>
    </source>
</evidence>
<gene>
    <name evidence="11" type="ORF">HRU87_04760</name>
</gene>
<dbReference type="Pfam" id="PF01035">
    <property type="entry name" value="DNA_binding_1"/>
    <property type="match status" value="1"/>
</dbReference>
<name>A0A7D4QBT4_9MICO</name>
<comment type="similarity">
    <text evidence="2">Belongs to the MGMT family.</text>
</comment>
<dbReference type="PANTHER" id="PTHR10815:SF13">
    <property type="entry name" value="METHYLATED-DNA--PROTEIN-CYSTEINE METHYLTRANSFERASE"/>
    <property type="match status" value="1"/>
</dbReference>
<dbReference type="GO" id="GO:0006281">
    <property type="term" value="P:DNA repair"/>
    <property type="evidence" value="ECO:0007669"/>
    <property type="project" value="UniProtKB-KW"/>
</dbReference>
<dbReference type="PROSITE" id="PS00374">
    <property type="entry name" value="MGMT"/>
    <property type="match status" value="1"/>
</dbReference>
<keyword evidence="12" id="KW-1185">Reference proteome</keyword>
<reference evidence="11 12" key="1">
    <citation type="submission" date="2020-05" db="EMBL/GenBank/DDBJ databases">
        <title>Aquirufa sp. strain 15G-AUS-rot a new Aquirufa species.</title>
        <authorList>
            <person name="Pitt A."/>
            <person name="Hahn M.W."/>
        </authorList>
    </citation>
    <scope>NUCLEOTIDE SEQUENCE [LARGE SCALE GENOMIC DNA]</scope>
    <source>
        <strain evidence="11 12">15G-AUS-rot</strain>
    </source>
</reference>
<dbReference type="InterPro" id="IPR001497">
    <property type="entry name" value="MethylDNA_cys_MeTrfase_AS"/>
</dbReference>
<dbReference type="InterPro" id="IPR008332">
    <property type="entry name" value="MethylG_MeTrfase_N"/>
</dbReference>
<dbReference type="RefSeq" id="WP_173493787.1">
    <property type="nucleotide sequence ID" value="NZ_CP054056.1"/>
</dbReference>
<evidence type="ECO:0000256" key="5">
    <source>
        <dbReference type="ARBA" id="ARBA00022679"/>
    </source>
</evidence>
<dbReference type="PANTHER" id="PTHR10815">
    <property type="entry name" value="METHYLATED-DNA--PROTEIN-CYSTEINE METHYLTRANSFERASE"/>
    <property type="match status" value="1"/>
</dbReference>
<dbReference type="InterPro" id="IPR036217">
    <property type="entry name" value="MethylDNA_cys_MeTrfase_DNAb"/>
</dbReference>
<keyword evidence="5 11" id="KW-0808">Transferase</keyword>
<keyword evidence="4 11" id="KW-0489">Methyltransferase</keyword>
<dbReference type="InterPro" id="IPR036388">
    <property type="entry name" value="WH-like_DNA-bd_sf"/>
</dbReference>
<dbReference type="Proteomes" id="UP000501003">
    <property type="component" value="Chromosome"/>
</dbReference>
<evidence type="ECO:0000256" key="1">
    <source>
        <dbReference type="ARBA" id="ARBA00001286"/>
    </source>
</evidence>
<evidence type="ECO:0000313" key="12">
    <source>
        <dbReference type="Proteomes" id="UP000501003"/>
    </source>
</evidence>
<dbReference type="SUPFAM" id="SSF53155">
    <property type="entry name" value="Methylated DNA-protein cysteine methyltransferase domain"/>
    <property type="match status" value="1"/>
</dbReference>
<feature type="domain" description="Methylguanine DNA methyltransferase ribonuclease-like" evidence="10">
    <location>
        <begin position="11"/>
        <end position="69"/>
    </location>
</feature>
<evidence type="ECO:0000256" key="7">
    <source>
        <dbReference type="ARBA" id="ARBA00023204"/>
    </source>
</evidence>
<proteinExistence type="inferred from homology"/>
<keyword evidence="6" id="KW-0227">DNA damage</keyword>
<protein>
    <recommendedName>
        <fullName evidence="3">methylated-DNA--[protein]-cysteine S-methyltransferase</fullName>
        <ecNumber evidence="3">2.1.1.63</ecNumber>
    </recommendedName>
</protein>
<keyword evidence="7" id="KW-0234">DNA repair</keyword>
<accession>A0A7D4QBT4</accession>
<evidence type="ECO:0000256" key="4">
    <source>
        <dbReference type="ARBA" id="ARBA00022603"/>
    </source>
</evidence>
<dbReference type="Gene3D" id="3.30.160.70">
    <property type="entry name" value="Methylated DNA-protein cysteine methyltransferase domain"/>
    <property type="match status" value="1"/>
</dbReference>
<dbReference type="Gene3D" id="1.10.10.10">
    <property type="entry name" value="Winged helix-like DNA-binding domain superfamily/Winged helix DNA-binding domain"/>
    <property type="match status" value="1"/>
</dbReference>
<dbReference type="SUPFAM" id="SSF46767">
    <property type="entry name" value="Methylated DNA-protein cysteine methyltransferase, C-terminal domain"/>
    <property type="match status" value="1"/>
</dbReference>
<dbReference type="NCBIfam" id="TIGR00589">
    <property type="entry name" value="ogt"/>
    <property type="match status" value="1"/>
</dbReference>
<evidence type="ECO:0000256" key="3">
    <source>
        <dbReference type="ARBA" id="ARBA00011918"/>
    </source>
</evidence>
<dbReference type="InterPro" id="IPR014048">
    <property type="entry name" value="MethylDNA_cys_MeTrfase_DNA-bd"/>
</dbReference>
<dbReference type="GO" id="GO:0003908">
    <property type="term" value="F:methylated-DNA-[protein]-cysteine S-methyltransferase activity"/>
    <property type="evidence" value="ECO:0007669"/>
    <property type="project" value="UniProtKB-EC"/>
</dbReference>
<dbReference type="CDD" id="cd06445">
    <property type="entry name" value="ATase"/>
    <property type="match status" value="1"/>
</dbReference>
<dbReference type="GO" id="GO:0032259">
    <property type="term" value="P:methylation"/>
    <property type="evidence" value="ECO:0007669"/>
    <property type="project" value="UniProtKB-KW"/>
</dbReference>
<sequence>MDSILQASVSFDSPLGRLRVGATTKGLSAVDFVSHTGGPLDFSGDPTAREHCLAARDWLERYFEGEQNPYGGSLDLQGTVFQQEVWAQISRAGFGETLTYGEIASSIMRPLASRAVGAAVGANPVPLVIPCHRVLGSGGKITGYSGGEGIPTKQKLLKLEGIEYLA</sequence>
<dbReference type="EC" id="2.1.1.63" evidence="3"/>
<evidence type="ECO:0000256" key="8">
    <source>
        <dbReference type="ARBA" id="ARBA00049348"/>
    </source>
</evidence>
<evidence type="ECO:0000259" key="10">
    <source>
        <dbReference type="Pfam" id="PF02870"/>
    </source>
</evidence>
<organism evidence="11 12">
    <name type="scientific">Aquiluna borgnonia</name>
    <dbReference type="NCBI Taxonomy" id="2499157"/>
    <lineage>
        <taxon>Bacteria</taxon>
        <taxon>Bacillati</taxon>
        <taxon>Actinomycetota</taxon>
        <taxon>Actinomycetes</taxon>
        <taxon>Micrococcales</taxon>
        <taxon>Microbacteriaceae</taxon>
        <taxon>Luna cluster</taxon>
        <taxon>Luna-1 subcluster</taxon>
        <taxon>Aquiluna</taxon>
    </lineage>
</organism>
<dbReference type="KEGG" id="aqg:HRU87_04760"/>
<dbReference type="AlphaFoldDB" id="A0A7D4QBT4"/>